<dbReference type="InterPro" id="IPR036188">
    <property type="entry name" value="FAD/NAD-bd_sf"/>
</dbReference>
<comment type="caution">
    <text evidence="2">The sequence shown here is derived from an EMBL/GenBank/DDBJ whole genome shotgun (WGS) entry which is preliminary data.</text>
</comment>
<dbReference type="PRINTS" id="PR00368">
    <property type="entry name" value="FADPNR"/>
</dbReference>
<dbReference type="PANTHER" id="PTHR43539">
    <property type="entry name" value="FLAVIN-BINDING MONOOXYGENASE-LIKE PROTEIN (AFU_ORTHOLOGUE AFUA_4G09220)"/>
    <property type="match status" value="1"/>
</dbReference>
<protein>
    <submittedName>
        <fullName evidence="2">Oxidoreductase</fullName>
    </submittedName>
</protein>
<evidence type="ECO:0000313" key="3">
    <source>
        <dbReference type="Proteomes" id="UP001157034"/>
    </source>
</evidence>
<dbReference type="InterPro" id="IPR050982">
    <property type="entry name" value="Auxin_biosynth/cation_transpt"/>
</dbReference>
<sequence>MVIVGAGQAGLSVAFYLRRLGLDPGNDFVILDRGPGPGGAWQLRWEALKLGYAHRVNDLPGMDELGLSFDSADRKVPAKQVVADFYARYEEHFGLQVVRPADVTRVDPTLDGVVVHFEGSYGSREVSTTVLVNATGTWGAPFVPWYPGMNDFAGRHLHTSEYRAAEEFRDQDVVVVGGGTSAIGFLLELEGVAGSITWCTRRPVNYLDGPQDLNIEAGARAVALQDEAAREGRALPSIVSTTGVPRSRRIQAAIERGLLSPRGMFSSIEPDGVRFPDSGFQHADAIIWATGFRPELRHLAPLKLREKAGGITVGQGAATRNARVFFAGYGPTASTIGANRAGRTIARQVIATLSSLDR</sequence>
<dbReference type="EMBL" id="BSVB01000001">
    <property type="protein sequence ID" value="GMA95316.1"/>
    <property type="molecule type" value="Genomic_DNA"/>
</dbReference>
<dbReference type="PANTHER" id="PTHR43539:SF78">
    <property type="entry name" value="FLAVIN-CONTAINING MONOOXYGENASE"/>
    <property type="match status" value="1"/>
</dbReference>
<reference evidence="3" key="1">
    <citation type="journal article" date="2019" name="Int. J. Syst. Evol. Microbiol.">
        <title>The Global Catalogue of Microorganisms (GCM) 10K type strain sequencing project: providing services to taxonomists for standard genome sequencing and annotation.</title>
        <authorList>
            <consortium name="The Broad Institute Genomics Platform"/>
            <consortium name="The Broad Institute Genome Sequencing Center for Infectious Disease"/>
            <person name="Wu L."/>
            <person name="Ma J."/>
        </authorList>
    </citation>
    <scope>NUCLEOTIDE SEQUENCE [LARGE SCALE GENOMIC DNA]</scope>
    <source>
        <strain evidence="3">NBRC 108894</strain>
    </source>
</reference>
<gene>
    <name evidence="2" type="ORF">GCM10025881_21400</name>
</gene>
<dbReference type="Proteomes" id="UP001157034">
    <property type="component" value="Unassembled WGS sequence"/>
</dbReference>
<evidence type="ECO:0000313" key="2">
    <source>
        <dbReference type="EMBL" id="GMA95316.1"/>
    </source>
</evidence>
<dbReference type="Pfam" id="PF13738">
    <property type="entry name" value="Pyr_redox_3"/>
    <property type="match status" value="1"/>
</dbReference>
<proteinExistence type="predicted"/>
<dbReference type="Gene3D" id="3.50.50.60">
    <property type="entry name" value="FAD/NAD(P)-binding domain"/>
    <property type="match status" value="1"/>
</dbReference>
<accession>A0ABQ6K9C0</accession>
<organism evidence="2 3">
    <name type="scientific">Pseudolysinimonas kribbensis</name>
    <dbReference type="NCBI Taxonomy" id="433641"/>
    <lineage>
        <taxon>Bacteria</taxon>
        <taxon>Bacillati</taxon>
        <taxon>Actinomycetota</taxon>
        <taxon>Actinomycetes</taxon>
        <taxon>Micrococcales</taxon>
        <taxon>Microbacteriaceae</taxon>
        <taxon>Pseudolysinimonas</taxon>
    </lineage>
</organism>
<name>A0ABQ6K9C0_9MICO</name>
<dbReference type="SUPFAM" id="SSF51905">
    <property type="entry name" value="FAD/NAD(P)-binding domain"/>
    <property type="match status" value="2"/>
</dbReference>
<keyword evidence="3" id="KW-1185">Reference proteome</keyword>
<evidence type="ECO:0000256" key="1">
    <source>
        <dbReference type="ARBA" id="ARBA00023002"/>
    </source>
</evidence>
<keyword evidence="1" id="KW-0560">Oxidoreductase</keyword>